<evidence type="ECO:0000313" key="4">
    <source>
        <dbReference type="Proteomes" id="UP001216253"/>
    </source>
</evidence>
<name>A0ABT5WL47_9SPHN</name>
<evidence type="ECO:0000256" key="1">
    <source>
        <dbReference type="SAM" id="Phobius"/>
    </source>
</evidence>
<dbReference type="Proteomes" id="UP001216253">
    <property type="component" value="Unassembled WGS sequence"/>
</dbReference>
<feature type="transmembrane region" description="Helical" evidence="1">
    <location>
        <begin position="164"/>
        <end position="182"/>
    </location>
</feature>
<keyword evidence="1" id="KW-0472">Membrane</keyword>
<keyword evidence="4" id="KW-1185">Reference proteome</keyword>
<keyword evidence="1" id="KW-1133">Transmembrane helix</keyword>
<feature type="transmembrane region" description="Helical" evidence="1">
    <location>
        <begin position="132"/>
        <end position="152"/>
    </location>
</feature>
<dbReference type="Pfam" id="PF02517">
    <property type="entry name" value="Rce1-like"/>
    <property type="match status" value="1"/>
</dbReference>
<reference evidence="3 4" key="1">
    <citation type="submission" date="2023-03" db="EMBL/GenBank/DDBJ databases">
        <title>NovoSphingobium album sp. nov. isolated from polycyclic aromatic hydrocarbons- and heavy-metal polluted soil.</title>
        <authorList>
            <person name="Liu Z."/>
            <person name="Wang K."/>
        </authorList>
    </citation>
    <scope>NUCLEOTIDE SEQUENCE [LARGE SCALE GENOMIC DNA]</scope>
    <source>
        <strain evidence="3 4">H3SJ31-1</strain>
    </source>
</reference>
<dbReference type="InterPro" id="IPR003675">
    <property type="entry name" value="Rce1/LyrA-like_dom"/>
</dbReference>
<keyword evidence="3" id="KW-0378">Hydrolase</keyword>
<gene>
    <name evidence="3" type="ORF">PYV00_03340</name>
</gene>
<evidence type="ECO:0000259" key="2">
    <source>
        <dbReference type="Pfam" id="PF02517"/>
    </source>
</evidence>
<dbReference type="GO" id="GO:0008233">
    <property type="term" value="F:peptidase activity"/>
    <property type="evidence" value="ECO:0007669"/>
    <property type="project" value="UniProtKB-KW"/>
</dbReference>
<dbReference type="RefSeq" id="WP_275226834.1">
    <property type="nucleotide sequence ID" value="NZ_JARESE010000010.1"/>
</dbReference>
<keyword evidence="3" id="KW-0645">Protease</keyword>
<evidence type="ECO:0000313" key="3">
    <source>
        <dbReference type="EMBL" id="MDE8650753.1"/>
    </source>
</evidence>
<dbReference type="EMBL" id="JARESE010000010">
    <property type="protein sequence ID" value="MDE8650753.1"/>
    <property type="molecule type" value="Genomic_DNA"/>
</dbReference>
<proteinExistence type="predicted"/>
<feature type="transmembrane region" description="Helical" evidence="1">
    <location>
        <begin position="81"/>
        <end position="101"/>
    </location>
</feature>
<comment type="caution">
    <text evidence="3">The sequence shown here is derived from an EMBL/GenBank/DDBJ whole genome shotgun (WGS) entry which is preliminary data.</text>
</comment>
<feature type="transmembrane region" description="Helical" evidence="1">
    <location>
        <begin position="40"/>
        <end position="61"/>
    </location>
</feature>
<feature type="domain" description="CAAX prenyl protease 2/Lysostaphin resistance protein A-like" evidence="2">
    <location>
        <begin position="83"/>
        <end position="155"/>
    </location>
</feature>
<organism evidence="3 4">
    <name type="scientific">Novosphingobium album</name>
    <name type="common">ex Liu et al. 2023</name>
    <dbReference type="NCBI Taxonomy" id="3031130"/>
    <lineage>
        <taxon>Bacteria</taxon>
        <taxon>Pseudomonadati</taxon>
        <taxon>Pseudomonadota</taxon>
        <taxon>Alphaproteobacteria</taxon>
        <taxon>Sphingomonadales</taxon>
        <taxon>Sphingomonadaceae</taxon>
        <taxon>Novosphingobium</taxon>
    </lineage>
</organism>
<sequence length="236" mass="25191">MNARKTLRPAAMPREFLAFLKAPALVQPAGLRAPGALHAWAMLVALHIAGLLLVVLPILYAWQSAFNLPSPDAFGKVPPGWLPPLVIAIAPVIEELVFRGWQTGRPRALWLLGCVIAAGAVLVMRPHGLPPLAIGVGLLAILAAALAGWLWLRRRATPGWYARAYPVVFYAAVAVFAALHLMNYPRAALIGLPMVLPQLWGALLLGFMRMRIGLPASILGHAAANATVLAVAMVTN</sequence>
<feature type="transmembrane region" description="Helical" evidence="1">
    <location>
        <begin position="214"/>
        <end position="234"/>
    </location>
</feature>
<feature type="transmembrane region" description="Helical" evidence="1">
    <location>
        <begin position="108"/>
        <end position="126"/>
    </location>
</feature>
<dbReference type="GO" id="GO:0006508">
    <property type="term" value="P:proteolysis"/>
    <property type="evidence" value="ECO:0007669"/>
    <property type="project" value="UniProtKB-KW"/>
</dbReference>
<keyword evidence="1" id="KW-0812">Transmembrane</keyword>
<accession>A0ABT5WL47</accession>
<feature type="transmembrane region" description="Helical" evidence="1">
    <location>
        <begin position="188"/>
        <end position="207"/>
    </location>
</feature>
<protein>
    <submittedName>
        <fullName evidence="3">CPBP family glutamic-type intramembrane protease</fullName>
        <ecNumber evidence="3">3.4.-.-</ecNumber>
    </submittedName>
</protein>
<dbReference type="EC" id="3.4.-.-" evidence="3"/>